<protein>
    <submittedName>
        <fullName evidence="1">SRPBCC domain-containing protein</fullName>
    </submittedName>
</protein>
<sequence length="159" mass="18363">MTKAANLVTSIKVEINAPASVVWEVLADLENYHLWNRFCPDIRCGLKLNDLVEMKTRHPLTGEVWPVNEYLVAFEPEQLLSWEQRPVPENKDAARRDQYIEAIDANRCTYFTTDQFLGLNADKIMREHGAWVKVAFDQVAVDVKNRSEELHFARTKAAF</sequence>
<dbReference type="AlphaFoldDB" id="A0AA42TUW5"/>
<comment type="caution">
    <text evidence="1">The sequence shown here is derived from an EMBL/GenBank/DDBJ whole genome shotgun (WGS) entry which is preliminary data.</text>
</comment>
<evidence type="ECO:0000313" key="1">
    <source>
        <dbReference type="EMBL" id="MDH1334683.1"/>
    </source>
</evidence>
<name>A0AA42TUW5_9BURK</name>
<dbReference type="EMBL" id="JAOCEK010000007">
    <property type="protein sequence ID" value="MDH1334683.1"/>
    <property type="molecule type" value="Genomic_DNA"/>
</dbReference>
<proteinExistence type="predicted"/>
<reference evidence="1" key="1">
    <citation type="submission" date="2022-09" db="EMBL/GenBank/DDBJ databases">
        <title>Intensive care unit water sources are persistently colonized with multi-drug resistant bacteria and are the site of extensive horizontal gene transfer of antibiotic resistance genes.</title>
        <authorList>
            <person name="Diorio-Toth L."/>
        </authorList>
    </citation>
    <scope>NUCLEOTIDE SEQUENCE</scope>
    <source>
        <strain evidence="1">GD03832</strain>
    </source>
</reference>
<accession>A0AA42TUW5</accession>
<gene>
    <name evidence="1" type="ORF">N5D63_11100</name>
</gene>
<dbReference type="Pfam" id="PF10604">
    <property type="entry name" value="Polyketide_cyc2"/>
    <property type="match status" value="1"/>
</dbReference>
<dbReference type="CDD" id="cd07822">
    <property type="entry name" value="SRPBCC_4"/>
    <property type="match status" value="1"/>
</dbReference>
<dbReference type="SUPFAM" id="SSF55961">
    <property type="entry name" value="Bet v1-like"/>
    <property type="match status" value="1"/>
</dbReference>
<organism evidence="1 2">
    <name type="scientific">Comamonas thiooxydans</name>
    <dbReference type="NCBI Taxonomy" id="363952"/>
    <lineage>
        <taxon>Bacteria</taxon>
        <taxon>Pseudomonadati</taxon>
        <taxon>Pseudomonadota</taxon>
        <taxon>Betaproteobacteria</taxon>
        <taxon>Burkholderiales</taxon>
        <taxon>Comamonadaceae</taxon>
        <taxon>Comamonas</taxon>
    </lineage>
</organism>
<dbReference type="Proteomes" id="UP001161065">
    <property type="component" value="Unassembled WGS sequence"/>
</dbReference>
<dbReference type="RefSeq" id="WP_280008224.1">
    <property type="nucleotide sequence ID" value="NZ_JAOCEK010000007.1"/>
</dbReference>
<dbReference type="Gene3D" id="3.30.530.20">
    <property type="match status" value="1"/>
</dbReference>
<evidence type="ECO:0000313" key="2">
    <source>
        <dbReference type="Proteomes" id="UP001161065"/>
    </source>
</evidence>
<dbReference type="InterPro" id="IPR019587">
    <property type="entry name" value="Polyketide_cyclase/dehydratase"/>
</dbReference>
<dbReference type="InterPro" id="IPR023393">
    <property type="entry name" value="START-like_dom_sf"/>
</dbReference>